<proteinExistence type="predicted"/>
<feature type="compositionally biased region" description="Basic residues" evidence="1">
    <location>
        <begin position="107"/>
        <end position="116"/>
    </location>
</feature>
<dbReference type="EMBL" id="JAFCMP010000390">
    <property type="protein sequence ID" value="KAG5180503.1"/>
    <property type="molecule type" value="Genomic_DNA"/>
</dbReference>
<evidence type="ECO:0000256" key="1">
    <source>
        <dbReference type="SAM" id="MobiDB-lite"/>
    </source>
</evidence>
<comment type="caution">
    <text evidence="2">The sequence shown here is derived from an EMBL/GenBank/DDBJ whole genome shotgun (WGS) entry which is preliminary data.</text>
</comment>
<accession>A0A836CCX4</accession>
<organism evidence="2 3">
    <name type="scientific">Tribonema minus</name>
    <dbReference type="NCBI Taxonomy" id="303371"/>
    <lineage>
        <taxon>Eukaryota</taxon>
        <taxon>Sar</taxon>
        <taxon>Stramenopiles</taxon>
        <taxon>Ochrophyta</taxon>
        <taxon>PX clade</taxon>
        <taxon>Xanthophyceae</taxon>
        <taxon>Tribonematales</taxon>
        <taxon>Tribonemataceae</taxon>
        <taxon>Tribonema</taxon>
    </lineage>
</organism>
<dbReference type="AlphaFoldDB" id="A0A836CCX4"/>
<feature type="region of interest" description="Disordered" evidence="1">
    <location>
        <begin position="99"/>
        <end position="122"/>
    </location>
</feature>
<evidence type="ECO:0000313" key="2">
    <source>
        <dbReference type="EMBL" id="KAG5180503.1"/>
    </source>
</evidence>
<evidence type="ECO:0000313" key="3">
    <source>
        <dbReference type="Proteomes" id="UP000664859"/>
    </source>
</evidence>
<sequence length="122" mass="13004">MTPAAQVDDLATLRCTASSLRPQRPGFSSVVSDLSNGLASAERVFTLMDMTPTVPLDDASHPPAGARVCGARAGGGTFRVPDAESERGKPHSAAFMQMRATPGVASRRSRRQRVQRQQRVVA</sequence>
<name>A0A836CCX4_9STRA</name>
<keyword evidence="3" id="KW-1185">Reference proteome</keyword>
<dbReference type="Proteomes" id="UP000664859">
    <property type="component" value="Unassembled WGS sequence"/>
</dbReference>
<gene>
    <name evidence="2" type="ORF">JKP88DRAFT_279614</name>
</gene>
<reference evidence="2" key="1">
    <citation type="submission" date="2021-02" db="EMBL/GenBank/DDBJ databases">
        <title>First Annotated Genome of the Yellow-green Alga Tribonema minus.</title>
        <authorList>
            <person name="Mahan K.M."/>
        </authorList>
    </citation>
    <scope>NUCLEOTIDE SEQUENCE</scope>
    <source>
        <strain evidence="2">UTEX B ZZ1240</strain>
    </source>
</reference>
<protein>
    <submittedName>
        <fullName evidence="2">Uncharacterized protein</fullName>
    </submittedName>
</protein>